<name>A0ABY6YNZ6_9ACTN</name>
<feature type="region of interest" description="Disordered" evidence="1">
    <location>
        <begin position="1"/>
        <end position="60"/>
    </location>
</feature>
<reference evidence="3 4" key="1">
    <citation type="journal article" date="2013" name="Int. J. Syst. Evol. Microbiol.">
        <title>Description of Streptomonospora sediminis sp. nov. and Streptomonospora nanhaiensis sp. nov., and reclassification of Nocardiopsis arabia Hozzein &amp; Goodfellow 2008 as Streptomonospora arabica comb. nov. and emended description of the genus Streptomonospora.</title>
        <authorList>
            <person name="Zhang D.F."/>
            <person name="Pan H.Q."/>
            <person name="He J."/>
            <person name="Zhang X.M."/>
            <person name="Zhang Y.G."/>
            <person name="Klenk H.P."/>
            <person name="Hu J.C."/>
            <person name="Li W.J."/>
        </authorList>
    </citation>
    <scope>NUCLEOTIDE SEQUENCE [LARGE SCALE GENOMIC DNA]</scope>
    <source>
        <strain evidence="3 4">12A09</strain>
    </source>
</reference>
<feature type="transmembrane region" description="Helical" evidence="2">
    <location>
        <begin position="139"/>
        <end position="162"/>
    </location>
</feature>
<evidence type="ECO:0000313" key="3">
    <source>
        <dbReference type="EMBL" id="WAE74099.1"/>
    </source>
</evidence>
<evidence type="ECO:0000313" key="4">
    <source>
        <dbReference type="Proteomes" id="UP001156498"/>
    </source>
</evidence>
<keyword evidence="2" id="KW-0472">Membrane</keyword>
<keyword evidence="2" id="KW-0812">Transmembrane</keyword>
<feature type="transmembrane region" description="Helical" evidence="2">
    <location>
        <begin position="109"/>
        <end position="127"/>
    </location>
</feature>
<feature type="region of interest" description="Disordered" evidence="1">
    <location>
        <begin position="208"/>
        <end position="234"/>
    </location>
</feature>
<feature type="transmembrane region" description="Helical" evidence="2">
    <location>
        <begin position="182"/>
        <end position="200"/>
    </location>
</feature>
<sequence>MFAGADRTTSRHGRWAAAPAAVPAGGGGAQDAPADGAGSGPAATGRRRPDRGAGPATGAPGLPWSAAAGAAAVALTAALFADWDTLVGPLAGAVTGRGFPLPGAVTTPWPDLAVLTAVLVAALHPLLRRGARTDTLPGAWSVPVAAFAAAGLAGAAAGLLAGGSAGGAAATVWHLLAQTGQGGLFGLLFGAPAAVAVLAAERLAPGARRGPAGAGGPRPGAAPAAGDPGGARTRGRSPYAALTAALLLLPTAVMGAGAYLLGTDVPGDCSPLACASPVDELLLNGEVGLRLVVPGWAAAVAVAAALRALPPTRGWPLWSHLLLAVGGTGLAVVLLSGLVVGSDV</sequence>
<keyword evidence="2" id="KW-1133">Transmembrane helix</keyword>
<proteinExistence type="predicted"/>
<dbReference type="EMBL" id="CP113264">
    <property type="protein sequence ID" value="WAE74099.1"/>
    <property type="molecule type" value="Genomic_DNA"/>
</dbReference>
<feature type="transmembrane region" description="Helical" evidence="2">
    <location>
        <begin position="239"/>
        <end position="261"/>
    </location>
</feature>
<feature type="transmembrane region" description="Helical" evidence="2">
    <location>
        <begin position="61"/>
        <end position="81"/>
    </location>
</feature>
<dbReference type="RefSeq" id="WP_267947877.1">
    <property type="nucleotide sequence ID" value="NZ_CP113264.1"/>
</dbReference>
<feature type="transmembrane region" description="Helical" evidence="2">
    <location>
        <begin position="287"/>
        <end position="309"/>
    </location>
</feature>
<keyword evidence="4" id="KW-1185">Reference proteome</keyword>
<evidence type="ECO:0000256" key="1">
    <source>
        <dbReference type="SAM" id="MobiDB-lite"/>
    </source>
</evidence>
<protein>
    <submittedName>
        <fullName evidence="3">Uncharacterized protein</fullName>
    </submittedName>
</protein>
<organism evidence="3 4">
    <name type="scientific">Streptomonospora nanhaiensis</name>
    <dbReference type="NCBI Taxonomy" id="1323731"/>
    <lineage>
        <taxon>Bacteria</taxon>
        <taxon>Bacillati</taxon>
        <taxon>Actinomycetota</taxon>
        <taxon>Actinomycetes</taxon>
        <taxon>Streptosporangiales</taxon>
        <taxon>Nocardiopsidaceae</taxon>
        <taxon>Streptomonospora</taxon>
    </lineage>
</organism>
<dbReference type="Proteomes" id="UP001156498">
    <property type="component" value="Chromosome"/>
</dbReference>
<evidence type="ECO:0000256" key="2">
    <source>
        <dbReference type="SAM" id="Phobius"/>
    </source>
</evidence>
<feature type="transmembrane region" description="Helical" evidence="2">
    <location>
        <begin position="321"/>
        <end position="341"/>
    </location>
</feature>
<feature type="compositionally biased region" description="Low complexity" evidence="1">
    <location>
        <begin position="30"/>
        <end position="44"/>
    </location>
</feature>
<gene>
    <name evidence="3" type="ORF">OUQ99_02935</name>
</gene>
<accession>A0ABY6YNZ6</accession>